<dbReference type="SMART" id="SM00345">
    <property type="entry name" value="HTH_GNTR"/>
    <property type="match status" value="1"/>
</dbReference>
<proteinExistence type="predicted"/>
<keyword evidence="3" id="KW-0804">Transcription</keyword>
<dbReference type="InterPro" id="IPR036390">
    <property type="entry name" value="WH_DNA-bd_sf"/>
</dbReference>
<dbReference type="SMART" id="SM00895">
    <property type="entry name" value="FCD"/>
    <property type="match status" value="1"/>
</dbReference>
<evidence type="ECO:0000313" key="6">
    <source>
        <dbReference type="EMBL" id="NMG74426.1"/>
    </source>
</evidence>
<dbReference type="Gene3D" id="1.20.120.530">
    <property type="entry name" value="GntR ligand-binding domain-like"/>
    <property type="match status" value="1"/>
</dbReference>
<name>A0ABX1QBN1_9RHOO</name>
<dbReference type="InterPro" id="IPR000524">
    <property type="entry name" value="Tscrpt_reg_HTH_GntR"/>
</dbReference>
<dbReference type="PROSITE" id="PS50949">
    <property type="entry name" value="HTH_GNTR"/>
    <property type="match status" value="1"/>
</dbReference>
<feature type="domain" description="HTH gntR-type" evidence="5">
    <location>
        <begin position="25"/>
        <end position="92"/>
    </location>
</feature>
<evidence type="ECO:0000256" key="2">
    <source>
        <dbReference type="ARBA" id="ARBA00023125"/>
    </source>
</evidence>
<dbReference type="InterPro" id="IPR011711">
    <property type="entry name" value="GntR_C"/>
</dbReference>
<reference evidence="6 7" key="1">
    <citation type="submission" date="2019-12" db="EMBL/GenBank/DDBJ databases">
        <title>Comparative genomics gives insights into the taxonomy of the Azoarcus-Aromatoleum group and reveals separate origins of nif in the plant-associated Azoarcus and non-plant-associated Aromatoleum sub-groups.</title>
        <authorList>
            <person name="Lafos M."/>
            <person name="Maluk M."/>
            <person name="Batista M."/>
            <person name="Junghare M."/>
            <person name="Carmona M."/>
            <person name="Faoro H."/>
            <person name="Cruz L.M."/>
            <person name="Battistoni F."/>
            <person name="De Souza E."/>
            <person name="Pedrosa F."/>
            <person name="Chen W.-M."/>
            <person name="Poole P.S."/>
            <person name="Dixon R.A."/>
            <person name="James E.K."/>
        </authorList>
    </citation>
    <scope>NUCLEOTIDE SEQUENCE [LARGE SCALE GENOMIC DNA]</scope>
    <source>
        <strain evidence="6 7">22Lin</strain>
    </source>
</reference>
<keyword evidence="2" id="KW-0238">DNA-binding</keyword>
<keyword evidence="1" id="KW-0805">Transcription regulation</keyword>
<dbReference type="Pfam" id="PF00392">
    <property type="entry name" value="GntR"/>
    <property type="match status" value="1"/>
</dbReference>
<dbReference type="PANTHER" id="PTHR43537:SF53">
    <property type="entry name" value="HTH-TYPE TRANSCRIPTIONAL REPRESSOR NANR"/>
    <property type="match status" value="1"/>
</dbReference>
<feature type="region of interest" description="Disordered" evidence="4">
    <location>
        <begin position="1"/>
        <end position="20"/>
    </location>
</feature>
<dbReference type="Gene3D" id="1.10.10.10">
    <property type="entry name" value="Winged helix-like DNA-binding domain superfamily/Winged helix DNA-binding domain"/>
    <property type="match status" value="1"/>
</dbReference>
<dbReference type="PANTHER" id="PTHR43537">
    <property type="entry name" value="TRANSCRIPTIONAL REGULATOR, GNTR FAMILY"/>
    <property type="match status" value="1"/>
</dbReference>
<dbReference type="CDD" id="cd07377">
    <property type="entry name" value="WHTH_GntR"/>
    <property type="match status" value="1"/>
</dbReference>
<comment type="caution">
    <text evidence="6">The sequence shown here is derived from an EMBL/GenBank/DDBJ whole genome shotgun (WGS) entry which is preliminary data.</text>
</comment>
<dbReference type="SUPFAM" id="SSF48008">
    <property type="entry name" value="GntR ligand-binding domain-like"/>
    <property type="match status" value="1"/>
</dbReference>
<protein>
    <submittedName>
        <fullName evidence="6">FCD domain-containing protein</fullName>
    </submittedName>
</protein>
<dbReference type="EMBL" id="WTVQ01000008">
    <property type="protein sequence ID" value="NMG74426.1"/>
    <property type="molecule type" value="Genomic_DNA"/>
</dbReference>
<dbReference type="InterPro" id="IPR036388">
    <property type="entry name" value="WH-like_DNA-bd_sf"/>
</dbReference>
<accession>A0ABX1QBN1</accession>
<evidence type="ECO:0000256" key="1">
    <source>
        <dbReference type="ARBA" id="ARBA00023015"/>
    </source>
</evidence>
<evidence type="ECO:0000313" key="7">
    <source>
        <dbReference type="Proteomes" id="UP000648984"/>
    </source>
</evidence>
<organism evidence="6 7">
    <name type="scientific">Aromatoleum diolicum</name>
    <dbReference type="NCBI Taxonomy" id="75796"/>
    <lineage>
        <taxon>Bacteria</taxon>
        <taxon>Pseudomonadati</taxon>
        <taxon>Pseudomonadota</taxon>
        <taxon>Betaproteobacteria</taxon>
        <taxon>Rhodocyclales</taxon>
        <taxon>Rhodocyclaceae</taxon>
        <taxon>Aromatoleum</taxon>
    </lineage>
</organism>
<dbReference type="Pfam" id="PF07729">
    <property type="entry name" value="FCD"/>
    <property type="match status" value="1"/>
</dbReference>
<gene>
    <name evidence="6" type="ORF">GPA25_06595</name>
</gene>
<evidence type="ECO:0000256" key="4">
    <source>
        <dbReference type="SAM" id="MobiDB-lite"/>
    </source>
</evidence>
<dbReference type="Proteomes" id="UP000648984">
    <property type="component" value="Unassembled WGS sequence"/>
</dbReference>
<dbReference type="InterPro" id="IPR008920">
    <property type="entry name" value="TF_FadR/GntR_C"/>
</dbReference>
<dbReference type="SUPFAM" id="SSF46785">
    <property type="entry name" value="Winged helix' DNA-binding domain"/>
    <property type="match status" value="1"/>
</dbReference>
<keyword evidence="7" id="KW-1185">Reference proteome</keyword>
<evidence type="ECO:0000256" key="3">
    <source>
        <dbReference type="ARBA" id="ARBA00023163"/>
    </source>
</evidence>
<evidence type="ECO:0000259" key="5">
    <source>
        <dbReference type="PROSITE" id="PS50949"/>
    </source>
</evidence>
<sequence length="254" mass="28099">METMMGKRASAELGTGRADDGLGGNGRDEVIYRNLFVAIVENHLAPGTKLPEDTLAETYGVSRTSIRKVLQRLAHERLVDVRLNRGASVAQPSVGEARDIFSARRIIECGAIAQVVAKATPAALEELRELVRREHAAQDRGDWRESIYLSGAFHVALIRISGNETLTDFLTQLVSRSSLVIATYGSPQTASCRHSEHDDVIEIIAAGDVEGTTRWMDRHLRDVERTVVLVEEEPVAADLKKILEEVAQRRPKLR</sequence>